<name>A0A068UME1_COFCA</name>
<evidence type="ECO:0000313" key="2">
    <source>
        <dbReference type="EMBL" id="CDP09419.1"/>
    </source>
</evidence>
<dbReference type="AlphaFoldDB" id="A0A068UME1"/>
<dbReference type="Gramene" id="CDP09419">
    <property type="protein sequence ID" value="CDP09419"/>
    <property type="gene ID" value="GSCOC_T00028775001"/>
</dbReference>
<evidence type="ECO:0000256" key="1">
    <source>
        <dbReference type="SAM" id="MobiDB-lite"/>
    </source>
</evidence>
<dbReference type="InParanoid" id="A0A068UME1"/>
<feature type="compositionally biased region" description="Basic and acidic residues" evidence="1">
    <location>
        <begin position="1"/>
        <end position="15"/>
    </location>
</feature>
<accession>A0A068UME1</accession>
<keyword evidence="3" id="KW-1185">Reference proteome</keyword>
<proteinExistence type="predicted"/>
<dbReference type="Proteomes" id="UP000295252">
    <property type="component" value="Chromosome IV"/>
</dbReference>
<dbReference type="EMBL" id="HG739122">
    <property type="protein sequence ID" value="CDP09419.1"/>
    <property type="molecule type" value="Genomic_DNA"/>
</dbReference>
<organism evidence="2 3">
    <name type="scientific">Coffea canephora</name>
    <name type="common">Robusta coffee</name>
    <dbReference type="NCBI Taxonomy" id="49390"/>
    <lineage>
        <taxon>Eukaryota</taxon>
        <taxon>Viridiplantae</taxon>
        <taxon>Streptophyta</taxon>
        <taxon>Embryophyta</taxon>
        <taxon>Tracheophyta</taxon>
        <taxon>Spermatophyta</taxon>
        <taxon>Magnoliopsida</taxon>
        <taxon>eudicotyledons</taxon>
        <taxon>Gunneridae</taxon>
        <taxon>Pentapetalae</taxon>
        <taxon>asterids</taxon>
        <taxon>lamiids</taxon>
        <taxon>Gentianales</taxon>
        <taxon>Rubiaceae</taxon>
        <taxon>Ixoroideae</taxon>
        <taxon>Gardenieae complex</taxon>
        <taxon>Bertiereae - Coffeeae clade</taxon>
        <taxon>Coffeeae</taxon>
        <taxon>Coffea</taxon>
    </lineage>
</organism>
<reference evidence="3" key="1">
    <citation type="journal article" date="2014" name="Science">
        <title>The coffee genome provides insight into the convergent evolution of caffeine biosynthesis.</title>
        <authorList>
            <person name="Denoeud F."/>
            <person name="Carretero-Paulet L."/>
            <person name="Dereeper A."/>
            <person name="Droc G."/>
            <person name="Guyot R."/>
            <person name="Pietrella M."/>
            <person name="Zheng C."/>
            <person name="Alberti A."/>
            <person name="Anthony F."/>
            <person name="Aprea G."/>
            <person name="Aury J.M."/>
            <person name="Bento P."/>
            <person name="Bernard M."/>
            <person name="Bocs S."/>
            <person name="Campa C."/>
            <person name="Cenci A."/>
            <person name="Combes M.C."/>
            <person name="Crouzillat D."/>
            <person name="Da Silva C."/>
            <person name="Daddiego L."/>
            <person name="De Bellis F."/>
            <person name="Dussert S."/>
            <person name="Garsmeur O."/>
            <person name="Gayraud T."/>
            <person name="Guignon V."/>
            <person name="Jahn K."/>
            <person name="Jamilloux V."/>
            <person name="Joet T."/>
            <person name="Labadie K."/>
            <person name="Lan T."/>
            <person name="Leclercq J."/>
            <person name="Lepelley M."/>
            <person name="Leroy T."/>
            <person name="Li L.T."/>
            <person name="Librado P."/>
            <person name="Lopez L."/>
            <person name="Munoz A."/>
            <person name="Noel B."/>
            <person name="Pallavicini A."/>
            <person name="Perrotta G."/>
            <person name="Poncet V."/>
            <person name="Pot D."/>
            <person name="Priyono X."/>
            <person name="Rigoreau M."/>
            <person name="Rouard M."/>
            <person name="Rozas J."/>
            <person name="Tranchant-Dubreuil C."/>
            <person name="VanBuren R."/>
            <person name="Zhang Q."/>
            <person name="Andrade A.C."/>
            <person name="Argout X."/>
            <person name="Bertrand B."/>
            <person name="de Kochko A."/>
            <person name="Graziosi G."/>
            <person name="Henry R.J."/>
            <person name="Jayarama X."/>
            <person name="Ming R."/>
            <person name="Nagai C."/>
            <person name="Rounsley S."/>
            <person name="Sankoff D."/>
            <person name="Giuliano G."/>
            <person name="Albert V.A."/>
            <person name="Wincker P."/>
            <person name="Lashermes P."/>
        </authorList>
    </citation>
    <scope>NUCLEOTIDE SEQUENCE [LARGE SCALE GENOMIC DNA]</scope>
    <source>
        <strain evidence="3">cv. DH200-94</strain>
    </source>
</reference>
<feature type="region of interest" description="Disordered" evidence="1">
    <location>
        <begin position="1"/>
        <end position="22"/>
    </location>
</feature>
<protein>
    <submittedName>
        <fullName evidence="2">Uncharacterized protein</fullName>
    </submittedName>
</protein>
<evidence type="ECO:0000313" key="3">
    <source>
        <dbReference type="Proteomes" id="UP000295252"/>
    </source>
</evidence>
<gene>
    <name evidence="2" type="ORF">GSCOC_T00028775001</name>
</gene>
<sequence length="77" mass="9168">MHASFCDDHQNRSDDAEQEQAEAFVDHLVQDKGVRQRPQQKQVKKCYFFGTHQVNKRDFALWDESNEENDIHKQHVV</sequence>